<accession>A0A1I2ITT7</accession>
<protein>
    <submittedName>
        <fullName evidence="2">DHHW protein</fullName>
    </submittedName>
</protein>
<evidence type="ECO:0000256" key="1">
    <source>
        <dbReference type="SAM" id="Phobius"/>
    </source>
</evidence>
<dbReference type="Pfam" id="PF14286">
    <property type="entry name" value="DHHW"/>
    <property type="match status" value="1"/>
</dbReference>
<feature type="transmembrane region" description="Helical" evidence="1">
    <location>
        <begin position="7"/>
        <end position="27"/>
    </location>
</feature>
<sequence length="409" mass="46701">MKKYAQLIHSFLFGMLLTVLGVLLWGLPKKNISEREKRILTQLPAFNFNTLATGLYMDSLDAFTADHFPARDFFLTISDSLKSLRGIQQESKKVYTSLPSVDALADEDDSLQTFKDTEQVRNTKGLVVARGQAFHVFTNEQSLASDFAAVLNLYPVKIKSSRFFCVIAPTVGSYKMPDEYAAYATKESENIREIYQKLRKIKGVEVDSILRSHANEYIFYRTDHHWTGLGAYYAYVAFCEQAQLQPIDLAAMPKRAVEGAFLGTHFLKTNDASLKATPDTVFYWIPPVEEIAQKWSNGEMQPTPSLKVNNIEKNRYLVFLGGDEGLMRLFSKNVKNKKTALVIKNSYGNPFVLYLTANYEQVWVVDYRYFKGNLLEIFQQYKVDDIIFMGGIFAANEPTHIKKIKKILR</sequence>
<keyword evidence="1" id="KW-0812">Transmembrane</keyword>
<dbReference type="AlphaFoldDB" id="A0A1I2ITT7"/>
<organism evidence="2 3">
    <name type="scientific">Thermoflexibacter ruber</name>
    <dbReference type="NCBI Taxonomy" id="1003"/>
    <lineage>
        <taxon>Bacteria</taxon>
        <taxon>Pseudomonadati</taxon>
        <taxon>Bacteroidota</taxon>
        <taxon>Cytophagia</taxon>
        <taxon>Cytophagales</taxon>
        <taxon>Thermoflexibacteraceae</taxon>
        <taxon>Thermoflexibacter</taxon>
    </lineage>
</organism>
<gene>
    <name evidence="2" type="ORF">SAMN04488541_103634</name>
</gene>
<reference evidence="2 3" key="1">
    <citation type="submission" date="2016-10" db="EMBL/GenBank/DDBJ databases">
        <authorList>
            <person name="de Groot N.N."/>
        </authorList>
    </citation>
    <scope>NUCLEOTIDE SEQUENCE [LARGE SCALE GENOMIC DNA]</scope>
    <source>
        <strain>GEY</strain>
        <strain evidence="3">DSM 9560</strain>
    </source>
</reference>
<keyword evidence="1" id="KW-1133">Transmembrane helix</keyword>
<keyword evidence="1" id="KW-0472">Membrane</keyword>
<name>A0A1I2ITT7_9BACT</name>
<dbReference type="OrthoDB" id="175771at2"/>
<evidence type="ECO:0000313" key="2">
    <source>
        <dbReference type="EMBL" id="SFF45679.1"/>
    </source>
</evidence>
<dbReference type="STRING" id="1003.SAMN04488541_103634"/>
<keyword evidence="3" id="KW-1185">Reference proteome</keyword>
<proteinExistence type="predicted"/>
<evidence type="ECO:0000313" key="3">
    <source>
        <dbReference type="Proteomes" id="UP000199513"/>
    </source>
</evidence>
<dbReference type="EMBL" id="FONY01000036">
    <property type="protein sequence ID" value="SFF45679.1"/>
    <property type="molecule type" value="Genomic_DNA"/>
</dbReference>
<dbReference type="RefSeq" id="WP_091548751.1">
    <property type="nucleotide sequence ID" value="NZ_FONY01000036.1"/>
</dbReference>
<dbReference type="InterPro" id="IPR025945">
    <property type="entry name" value="DHHW"/>
</dbReference>
<dbReference type="Proteomes" id="UP000199513">
    <property type="component" value="Unassembled WGS sequence"/>
</dbReference>